<evidence type="ECO:0000256" key="1">
    <source>
        <dbReference type="SAM" id="MobiDB-lite"/>
    </source>
</evidence>
<sequence length="54" mass="6014">MFKSDTFKNEKTDIKYQNSANINNATTESEKNIALGSPSSQPEFGDIDKSKENT</sequence>
<feature type="region of interest" description="Disordered" evidence="1">
    <location>
        <begin position="23"/>
        <end position="54"/>
    </location>
</feature>
<protein>
    <submittedName>
        <fullName evidence="2">Uncharacterized protein</fullName>
    </submittedName>
</protein>
<dbReference type="AlphaFoldDB" id="A0A1R1YBF9"/>
<accession>A0A1R1YBF9</accession>
<evidence type="ECO:0000313" key="2">
    <source>
        <dbReference type="EMBL" id="OMJ24224.1"/>
    </source>
</evidence>
<dbReference type="EMBL" id="LSSN01000385">
    <property type="protein sequence ID" value="OMJ24224.1"/>
    <property type="molecule type" value="Genomic_DNA"/>
</dbReference>
<dbReference type="OrthoDB" id="6499973at2759"/>
<dbReference type="Proteomes" id="UP000187283">
    <property type="component" value="Unassembled WGS sequence"/>
</dbReference>
<reference evidence="2 3" key="1">
    <citation type="submission" date="2017-01" db="EMBL/GenBank/DDBJ databases">
        <authorList>
            <person name="Mah S.A."/>
            <person name="Swanson W.J."/>
            <person name="Moy G.W."/>
            <person name="Vacquier V.D."/>
        </authorList>
    </citation>
    <scope>NUCLEOTIDE SEQUENCE [LARGE SCALE GENOMIC DNA]</scope>
    <source>
        <strain evidence="2 3">GSMNP</strain>
    </source>
</reference>
<organism evidence="2 3">
    <name type="scientific">Smittium culicis</name>
    <dbReference type="NCBI Taxonomy" id="133412"/>
    <lineage>
        <taxon>Eukaryota</taxon>
        <taxon>Fungi</taxon>
        <taxon>Fungi incertae sedis</taxon>
        <taxon>Zoopagomycota</taxon>
        <taxon>Kickxellomycotina</taxon>
        <taxon>Harpellomycetes</taxon>
        <taxon>Harpellales</taxon>
        <taxon>Legeriomycetaceae</taxon>
        <taxon>Smittium</taxon>
    </lineage>
</organism>
<name>A0A1R1YBF9_9FUNG</name>
<keyword evidence="3" id="KW-1185">Reference proteome</keyword>
<gene>
    <name evidence="2" type="ORF">AYI70_g1737</name>
</gene>
<feature type="non-terminal residue" evidence="2">
    <location>
        <position position="54"/>
    </location>
</feature>
<comment type="caution">
    <text evidence="2">The sequence shown here is derived from an EMBL/GenBank/DDBJ whole genome shotgun (WGS) entry which is preliminary data.</text>
</comment>
<evidence type="ECO:0000313" key="3">
    <source>
        <dbReference type="Proteomes" id="UP000187283"/>
    </source>
</evidence>
<proteinExistence type="predicted"/>